<evidence type="ECO:0000313" key="3">
    <source>
        <dbReference type="Proteomes" id="UP000295447"/>
    </source>
</evidence>
<organism evidence="2 3">
    <name type="scientific">Kribbella kalugense</name>
    <dbReference type="NCBI Taxonomy" id="2512221"/>
    <lineage>
        <taxon>Bacteria</taxon>
        <taxon>Bacillati</taxon>
        <taxon>Actinomycetota</taxon>
        <taxon>Actinomycetes</taxon>
        <taxon>Propionibacteriales</taxon>
        <taxon>Kribbellaceae</taxon>
        <taxon>Kribbella</taxon>
    </lineage>
</organism>
<dbReference type="Gene3D" id="2.130.10.130">
    <property type="entry name" value="Integrin alpha, N-terminal"/>
    <property type="match status" value="1"/>
</dbReference>
<keyword evidence="3" id="KW-1185">Reference proteome</keyword>
<keyword evidence="1" id="KW-0732">Signal</keyword>
<comment type="caution">
    <text evidence="2">The sequence shown here is derived from an EMBL/GenBank/DDBJ whole genome shotgun (WGS) entry which is preliminary data.</text>
</comment>
<evidence type="ECO:0000313" key="2">
    <source>
        <dbReference type="EMBL" id="TDW22302.1"/>
    </source>
</evidence>
<evidence type="ECO:0000256" key="1">
    <source>
        <dbReference type="ARBA" id="ARBA00022729"/>
    </source>
</evidence>
<dbReference type="PANTHER" id="PTHR44103">
    <property type="entry name" value="PROPROTEIN CONVERTASE P"/>
    <property type="match status" value="1"/>
</dbReference>
<dbReference type="EMBL" id="SODF01000001">
    <property type="protein sequence ID" value="TDW22302.1"/>
    <property type="molecule type" value="Genomic_DNA"/>
</dbReference>
<dbReference type="SUPFAM" id="SSF69318">
    <property type="entry name" value="Integrin alpha N-terminal domain"/>
    <property type="match status" value="1"/>
</dbReference>
<protein>
    <submittedName>
        <fullName evidence="2">VCBS repeat protein</fullName>
    </submittedName>
</protein>
<dbReference type="InterPro" id="IPR013517">
    <property type="entry name" value="FG-GAP"/>
</dbReference>
<dbReference type="Pfam" id="PF13517">
    <property type="entry name" value="FG-GAP_3"/>
    <property type="match status" value="2"/>
</dbReference>
<name>A0A4R7ZWG0_9ACTN</name>
<accession>A0A4R7ZWG0</accession>
<proteinExistence type="predicted"/>
<dbReference type="AlphaFoldDB" id="A0A4R7ZWG0"/>
<dbReference type="InterPro" id="IPR028994">
    <property type="entry name" value="Integrin_alpha_N"/>
</dbReference>
<gene>
    <name evidence="2" type="ORF">EV650_1139</name>
</gene>
<reference evidence="2 3" key="1">
    <citation type="submission" date="2019-03" db="EMBL/GenBank/DDBJ databases">
        <title>Genomic Encyclopedia of Type Strains, Phase III (KMG-III): the genomes of soil and plant-associated and newly described type strains.</title>
        <authorList>
            <person name="Whitman W."/>
        </authorList>
    </citation>
    <scope>NUCLEOTIDE SEQUENCE [LARGE SCALE GENOMIC DNA]</scope>
    <source>
        <strain evidence="2 3">VKM Ac-2570</strain>
    </source>
</reference>
<sequence length="300" mass="31652">MRRRLRLGGRTGLALVAGFGLLFAGTSVSSAVQEKSAGAATVAALVVKNNDFNSDTHSDVLSVDTAGRLWLYPGSGAGGWQSRVGYSLGWDAMTQLLVPGDFDGDAHADLMSVDADGYLRLYSGDGHSGWQVWKRFGGGWNAMTAVRGVGDFNGDGFMDIMARQSTGQLWLYPGNGKGGFLTRVGYGYGWNAMTALMGIGDFDGDTFPDLAARDGDGAVWLYRGNGTGGWLAGRTLIGSSWQNLTALVTPWDFSGDGKADLLVRNVPGALLMYRGNGTGGWTLPPVQVGSGWNGMTKIVS</sequence>
<dbReference type="PANTHER" id="PTHR44103:SF1">
    <property type="entry name" value="PROPROTEIN CONVERTASE P"/>
    <property type="match status" value="1"/>
</dbReference>
<dbReference type="Proteomes" id="UP000295447">
    <property type="component" value="Unassembled WGS sequence"/>
</dbReference>
<dbReference type="RefSeq" id="WP_166678039.1">
    <property type="nucleotide sequence ID" value="NZ_SODF01000001.1"/>
</dbReference>